<keyword evidence="5" id="KW-0548">Nucleotidyltransferase</keyword>
<keyword evidence="3" id="KW-0696">RNA-directed RNA polymerase</keyword>
<evidence type="ECO:0000256" key="6">
    <source>
        <dbReference type="ARBA" id="ARBA00022884"/>
    </source>
</evidence>
<dbReference type="GO" id="GO:0003723">
    <property type="term" value="F:RNA binding"/>
    <property type="evidence" value="ECO:0007669"/>
    <property type="project" value="UniProtKB-KW"/>
</dbReference>
<evidence type="ECO:0000256" key="1">
    <source>
        <dbReference type="ARBA" id="ARBA00005762"/>
    </source>
</evidence>
<dbReference type="PANTHER" id="PTHR23079:SF57">
    <property type="entry name" value="RNA-DIRECTED RNA POLYMERASE"/>
    <property type="match status" value="1"/>
</dbReference>
<evidence type="ECO:0000256" key="5">
    <source>
        <dbReference type="ARBA" id="ARBA00022695"/>
    </source>
</evidence>
<dbReference type="InterPro" id="IPR058752">
    <property type="entry name" value="RDRP_C_head"/>
</dbReference>
<evidence type="ECO:0000256" key="3">
    <source>
        <dbReference type="ARBA" id="ARBA00022484"/>
    </source>
</evidence>
<comment type="catalytic activity">
    <reaction evidence="8">
        <text>RNA(n) + a ribonucleoside 5'-triphosphate = RNA(n+1) + diphosphate</text>
        <dbReference type="Rhea" id="RHEA:21248"/>
        <dbReference type="Rhea" id="RHEA-COMP:14527"/>
        <dbReference type="Rhea" id="RHEA-COMP:17342"/>
        <dbReference type="ChEBI" id="CHEBI:33019"/>
        <dbReference type="ChEBI" id="CHEBI:61557"/>
        <dbReference type="ChEBI" id="CHEBI:140395"/>
        <dbReference type="EC" id="2.7.7.48"/>
    </reaction>
</comment>
<dbReference type="InterPro" id="IPR056654">
    <property type="entry name" value="DUF7752"/>
</dbReference>
<evidence type="ECO:0000256" key="7">
    <source>
        <dbReference type="ARBA" id="ARBA00023158"/>
    </source>
</evidence>
<evidence type="ECO:0000256" key="4">
    <source>
        <dbReference type="ARBA" id="ARBA00022679"/>
    </source>
</evidence>
<dbReference type="Pfam" id="PF24642">
    <property type="entry name" value="DUF7636"/>
    <property type="match status" value="1"/>
</dbReference>
<evidence type="ECO:0000313" key="15">
    <source>
        <dbReference type="WBParaSite" id="Pan_g17308.t1"/>
    </source>
</evidence>
<dbReference type="Pfam" id="PF26253">
    <property type="entry name" value="RdRP_head"/>
    <property type="match status" value="1"/>
</dbReference>
<feature type="domain" description="DUF7636" evidence="10">
    <location>
        <begin position="1450"/>
        <end position="1543"/>
    </location>
</feature>
<dbReference type="GO" id="GO:0031380">
    <property type="term" value="C:nuclear RNA-directed RNA polymerase complex"/>
    <property type="evidence" value="ECO:0007669"/>
    <property type="project" value="TreeGrafter"/>
</dbReference>
<dbReference type="GO" id="GO:0003968">
    <property type="term" value="F:RNA-directed RNA polymerase activity"/>
    <property type="evidence" value="ECO:0007669"/>
    <property type="project" value="UniProtKB-KW"/>
</dbReference>
<evidence type="ECO:0000256" key="2">
    <source>
        <dbReference type="ARBA" id="ARBA00012494"/>
    </source>
</evidence>
<name>A0A7E4V712_PANRE</name>
<evidence type="ECO:0000259" key="11">
    <source>
        <dbReference type="Pfam" id="PF24934"/>
    </source>
</evidence>
<dbReference type="Pfam" id="PF05183">
    <property type="entry name" value="RdRP"/>
    <property type="match status" value="1"/>
</dbReference>
<comment type="similarity">
    <text evidence="1">Belongs to the RdRP family.</text>
</comment>
<reference evidence="14" key="1">
    <citation type="journal article" date="2013" name="Genetics">
        <title>The draft genome and transcriptome of Panagrellus redivivus are shaped by the harsh demands of a free-living lifestyle.</title>
        <authorList>
            <person name="Srinivasan J."/>
            <person name="Dillman A.R."/>
            <person name="Macchietto M.G."/>
            <person name="Heikkinen L."/>
            <person name="Lakso M."/>
            <person name="Fracchia K.M."/>
            <person name="Antoshechkin I."/>
            <person name="Mortazavi A."/>
            <person name="Wong G."/>
            <person name="Sternberg P.W."/>
        </authorList>
    </citation>
    <scope>NUCLEOTIDE SEQUENCE [LARGE SCALE GENOMIC DNA]</scope>
    <source>
        <strain evidence="14">MT8872</strain>
    </source>
</reference>
<evidence type="ECO:0000259" key="12">
    <source>
        <dbReference type="Pfam" id="PF25359"/>
    </source>
</evidence>
<evidence type="ECO:0000259" key="9">
    <source>
        <dbReference type="Pfam" id="PF05183"/>
    </source>
</evidence>
<dbReference type="Proteomes" id="UP000492821">
    <property type="component" value="Unassembled WGS sequence"/>
</dbReference>
<dbReference type="WBParaSite" id="Pan_g17308.t1">
    <property type="protein sequence ID" value="Pan_g17308.t1"/>
    <property type="gene ID" value="Pan_g17308"/>
</dbReference>
<feature type="domain" description="RDRP core" evidence="9">
    <location>
        <begin position="450"/>
        <end position="1060"/>
    </location>
</feature>
<dbReference type="Pfam" id="PF24934">
    <property type="entry name" value="DUF7752"/>
    <property type="match status" value="1"/>
</dbReference>
<protein>
    <recommendedName>
        <fullName evidence="2">RNA-directed RNA polymerase</fullName>
        <ecNumber evidence="2">2.7.7.48</ecNumber>
    </recommendedName>
</protein>
<dbReference type="InterPro" id="IPR057596">
    <property type="entry name" value="RDRP_core"/>
</dbReference>
<accession>A0A7E4V712</accession>
<feature type="domain" description="RDRP C-terminal head" evidence="13">
    <location>
        <begin position="1082"/>
        <end position="1239"/>
    </location>
</feature>
<keyword evidence="7" id="KW-0943">RNA-mediated gene silencing</keyword>
<dbReference type="GO" id="GO:0030422">
    <property type="term" value="P:siRNA processing"/>
    <property type="evidence" value="ECO:0007669"/>
    <property type="project" value="TreeGrafter"/>
</dbReference>
<dbReference type="InterPro" id="IPR056053">
    <property type="entry name" value="DUF7636"/>
</dbReference>
<feature type="domain" description="PH-like" evidence="12">
    <location>
        <begin position="119"/>
        <end position="310"/>
    </location>
</feature>
<dbReference type="Pfam" id="PF25359">
    <property type="entry name" value="PH_met_RdRP"/>
    <property type="match status" value="1"/>
</dbReference>
<feature type="domain" description="DUF7752" evidence="11">
    <location>
        <begin position="1297"/>
        <end position="1396"/>
    </location>
</feature>
<evidence type="ECO:0000313" key="14">
    <source>
        <dbReference type="Proteomes" id="UP000492821"/>
    </source>
</evidence>
<dbReference type="PANTHER" id="PTHR23079">
    <property type="entry name" value="RNA-DEPENDENT RNA POLYMERASE"/>
    <property type="match status" value="1"/>
</dbReference>
<proteinExistence type="inferred from homology"/>
<dbReference type="EC" id="2.7.7.48" evidence="2"/>
<evidence type="ECO:0000256" key="8">
    <source>
        <dbReference type="ARBA" id="ARBA00048744"/>
    </source>
</evidence>
<sequence length="1578" mass="180685">MSTRKVNCRIIIRGIQGQDYHERIVCFQNELHARTKSYLKLESGTISPDENDTVVEFPCVLAVRVDPERDPADSLLLALNILSDAIDRAREGVPRKEELMLSVSIISKDIYPHDFKMRHVFPTKVGYYGNVHNNGMFTQCFTVEPKPGTEGWLSPLLQVMPDVNMCTVFDHHRKDMYVYFPHAFQQTRQIVSLKIPYSSIKQVMIGITPGDHSWRIDFTIHVTSPPIIIIHGELRTDQRKNRAPTPPGAFPDFHIKGNRHLDWLGSKPPDDRRNNARCISVHCEVENGYELFGCLDRLRQHIDLPVDYVRLRYSHWHLRSIHLSEMKPRNLVEGIDYFPLFYAIEAMVSRGGPLCDYLFKDRCEIYETFVDCVIEYYNRDIIDKVYVNGNMAKTVAALEQMAAIIERKALTVEACAVFRELHRQNKFNLVAELKPDLEAQGFMRVRKVIVTPSRLIYTSPELIMGHRVLRRIKADNMLRVVFRDENNSKLYNFPAKLIEMTVARIMTEGVIVGLKQFSYIASSSSQLRDHGCYFFAGNKDDVCKFLDTLGDFTVEGISKMMSRIALCFTQGIPLKMDLPSHLACDDYDYEGGADSKGKPYTFSDGCGRMSFKFAKEIAESLKLERCVPSVVQFRFRGYKGILYTDHHIDDIRELAESIGAPSTENMWYEKSLFMRSSQLKFVGPPERNIEVVKVSAPIAMSLNKPLINILDQASEMQGPLVHNRMRNRIFALLEEHVQTVIRALVHEPSAHLVLAEFPQYIAYERLTDFIVTEEPFFQGMLRSSAQVQLYRLLEKMQIRVPAAQGRMMFGRVDDTGLLQYGQVFVQYSVNVRNKYPVPSAEKVVLQGPIMVSKNPNVVAGDARMYEAVDLPCLHKYNDVIIFPQSGPRPQPDEMAGSDLDGDEYSVFWDPELYLERSEEAFDFTADAPPAAPDLSFERPEDNTNGWKINWHAFLREAVKSFVNYISSDSIGTIARAHLANSDLFGIDSEVCMSIARKHSQAVDLPKSGRCPSPLLGEWKTTEDGRELQPEKVPIYPEFSNSVNTPTYTSVRLLGELHRKVRDLNELFDFGSISKNPNNVEIDESLLVDGDQKYYSLANELLIDYSTAIDNLLHTYSIRNEGELFSGKFTALKRNGDKSDDMSSFNTEHVIEETLMTIYSQYRKGFFDEFGGFEACTQVSESRMYVGIQNDCFRSFCSHPTLDMQRKASAYYRIAYMTKTHLSFPWVVADVLAVNRQKYQQTRQHCFFSMSPLTDRIRDHIEMTCQKTLAPEFAAFKAEIKKNASMKTRTGRRVSRLVQNHPGLAELVFFFRMWTKKSNITCIGTNIIDAVMIAHGKGVIPCSDGGAFLRGVNAKEDITPDDYLNVREAQGGLGKHFWSLICAMTLRKFADQEELSLGEFFPGQALTRRQLEALHVAAISTFFPIAVSRTMSALPGCDEADERTRVPTKKMEYEPITLQVPFKYTDFNELLKRVAARCDIYLDFCPWNVHSKKERTTIITPAGTFFNVNKFRKLLEISPDVTLNDNRKRVDRMLEERYYKVKFYADERNSLDEVFKFDYDALVDPLKAARDIDRAKYHS</sequence>
<evidence type="ECO:0000259" key="10">
    <source>
        <dbReference type="Pfam" id="PF24642"/>
    </source>
</evidence>
<reference evidence="15" key="2">
    <citation type="submission" date="2020-10" db="UniProtKB">
        <authorList>
            <consortium name="WormBaseParasite"/>
        </authorList>
    </citation>
    <scope>IDENTIFICATION</scope>
</reference>
<evidence type="ECO:0000259" key="13">
    <source>
        <dbReference type="Pfam" id="PF26253"/>
    </source>
</evidence>
<organism evidence="14 15">
    <name type="scientific">Panagrellus redivivus</name>
    <name type="common">Microworm</name>
    <dbReference type="NCBI Taxonomy" id="6233"/>
    <lineage>
        <taxon>Eukaryota</taxon>
        <taxon>Metazoa</taxon>
        <taxon>Ecdysozoa</taxon>
        <taxon>Nematoda</taxon>
        <taxon>Chromadorea</taxon>
        <taxon>Rhabditida</taxon>
        <taxon>Tylenchina</taxon>
        <taxon>Panagrolaimomorpha</taxon>
        <taxon>Panagrolaimoidea</taxon>
        <taxon>Panagrolaimidae</taxon>
        <taxon>Panagrellus</taxon>
    </lineage>
</organism>
<keyword evidence="4" id="KW-0808">Transferase</keyword>
<dbReference type="InterPro" id="IPR057493">
    <property type="entry name" value="PH_RdRP-assoc"/>
</dbReference>
<keyword evidence="6" id="KW-0694">RNA-binding</keyword>
<dbReference type="InterPro" id="IPR007855">
    <property type="entry name" value="RDRP"/>
</dbReference>
<keyword evidence="14" id="KW-1185">Reference proteome</keyword>